<organism evidence="1">
    <name type="scientific">Candidatus Electrothrix aestuarii</name>
    <dbReference type="NCBI Taxonomy" id="3062594"/>
    <lineage>
        <taxon>Bacteria</taxon>
        <taxon>Pseudomonadati</taxon>
        <taxon>Thermodesulfobacteriota</taxon>
        <taxon>Desulfobulbia</taxon>
        <taxon>Desulfobulbales</taxon>
        <taxon>Desulfobulbaceae</taxon>
        <taxon>Candidatus Electrothrix</taxon>
    </lineage>
</organism>
<sequence>MTATLKETGAQEARLKIKALVNQLDFVHRGLCWGDPYKQRNFSQGDSSMKNKQKNASYDNQIKASCHFCGATVGSNYKFDNVLFYLTNMCY</sequence>
<dbReference type="AlphaFoldDB" id="A0AAU8LQ97"/>
<dbReference type="EMBL" id="CP159373">
    <property type="protein sequence ID" value="XCN71078.1"/>
    <property type="molecule type" value="Genomic_DNA"/>
</dbReference>
<reference evidence="1" key="2">
    <citation type="submission" date="2024-06" db="EMBL/GenBank/DDBJ databases">
        <authorList>
            <person name="Plum-Jensen L.E."/>
            <person name="Schramm A."/>
            <person name="Marshall I.P.G."/>
        </authorList>
    </citation>
    <scope>NUCLEOTIDE SEQUENCE</scope>
    <source>
        <strain evidence="1">Rat1</strain>
    </source>
</reference>
<reference evidence="1" key="1">
    <citation type="journal article" date="2024" name="Syst. Appl. Microbiol.">
        <title>First single-strain enrichments of Electrothrix cable bacteria, description of E. aestuarii sp. nov. and E. rattekaaiensis sp. nov., and proposal of a cable bacteria taxonomy following the rules of the SeqCode.</title>
        <authorList>
            <person name="Plum-Jensen L.E."/>
            <person name="Schramm A."/>
            <person name="Marshall I.P.G."/>
        </authorList>
    </citation>
    <scope>NUCLEOTIDE SEQUENCE</scope>
    <source>
        <strain evidence="1">Rat1</strain>
    </source>
</reference>
<name>A0AAU8LQ97_9BACT</name>
<evidence type="ECO:0000313" key="1">
    <source>
        <dbReference type="EMBL" id="XCN71078.1"/>
    </source>
</evidence>
<gene>
    <name evidence="1" type="ORF">Q3M24_12185</name>
</gene>
<accession>A0AAU8LQ97</accession>
<dbReference type="KEGG" id="eaj:Q3M24_12185"/>
<protein>
    <submittedName>
        <fullName evidence="1">Uncharacterized protein</fullName>
    </submittedName>
</protein>
<proteinExistence type="predicted"/>